<comment type="caution">
    <text evidence="3">The sequence shown here is derived from an EMBL/GenBank/DDBJ whole genome shotgun (WGS) entry which is preliminary data.</text>
</comment>
<feature type="compositionally biased region" description="Basic residues" evidence="1">
    <location>
        <begin position="426"/>
        <end position="441"/>
    </location>
</feature>
<feature type="region of interest" description="Disordered" evidence="1">
    <location>
        <begin position="414"/>
        <end position="465"/>
    </location>
</feature>
<reference evidence="3 4" key="1">
    <citation type="submission" date="2024-05" db="EMBL/GenBank/DDBJ databases">
        <authorList>
            <person name="Wallberg A."/>
        </authorList>
    </citation>
    <scope>NUCLEOTIDE SEQUENCE [LARGE SCALE GENOMIC DNA]</scope>
</reference>
<dbReference type="Proteomes" id="UP001497623">
    <property type="component" value="Unassembled WGS sequence"/>
</dbReference>
<dbReference type="GO" id="GO:0003676">
    <property type="term" value="F:nucleic acid binding"/>
    <property type="evidence" value="ECO:0007669"/>
    <property type="project" value="InterPro"/>
</dbReference>
<dbReference type="PROSITE" id="PS00028">
    <property type="entry name" value="ZINC_FINGER_C2H2_1"/>
    <property type="match status" value="1"/>
</dbReference>
<dbReference type="PANTHER" id="PTHR47487:SF2">
    <property type="entry name" value="C2H2-TYPE DOMAIN-CONTAINING PROTEIN"/>
    <property type="match status" value="1"/>
</dbReference>
<feature type="compositionally biased region" description="Pro residues" evidence="1">
    <location>
        <begin position="383"/>
        <end position="394"/>
    </location>
</feature>
<sequence>MGDGKYNCTVCKVSLSSWAELQQHLQGSSHKLHTEATIEGEDVRAAMANGFLVLHSSQQIKCLLCKIVIEFYDSKPIYNHIQEMEHKRLASIGLPEEEPKAEPEVKKTVFLNKKGKSYSRESYGFDSQYDCTICGVHAKDDEQLKQHLGGGKHKLRAMETPEAEEVKAQLDKGVLRQKSGLKIYCLLCKVHVDFIDDIQPIYLHINDSWHMKLNELGLEGLPTEAPMTEEEFDAKLNADESPEAGTVREAIKAKLLKRKEGGKFVCKCCRLTLDFKEVRPLNEHLTGNKHQYNAYWFQCSRARSKGRPFPPPPMWGTQGTAAVPQPSFHNDYYGNSGFDADSNTQISTDGDQANNTDANSSEGQQVQQQQGQQQQQTPQNYYGPPPPGYWGPYGPPPPFPPWMMPPPFWGGRGGGRFFRRGGGGRGRGRFRGGRRNRRYNNKKNTTEDDETATADTGNDEMEIGGEGEQQSYGLENLEENIVAALDGSNFIPPKKRVRNIEVISGK</sequence>
<evidence type="ECO:0000313" key="3">
    <source>
        <dbReference type="EMBL" id="CAL4066585.1"/>
    </source>
</evidence>
<feature type="domain" description="C2H2-type" evidence="2">
    <location>
        <begin position="8"/>
        <end position="30"/>
    </location>
</feature>
<organism evidence="3 4">
    <name type="scientific">Meganyctiphanes norvegica</name>
    <name type="common">Northern krill</name>
    <name type="synonym">Thysanopoda norvegica</name>
    <dbReference type="NCBI Taxonomy" id="48144"/>
    <lineage>
        <taxon>Eukaryota</taxon>
        <taxon>Metazoa</taxon>
        <taxon>Ecdysozoa</taxon>
        <taxon>Arthropoda</taxon>
        <taxon>Crustacea</taxon>
        <taxon>Multicrustacea</taxon>
        <taxon>Malacostraca</taxon>
        <taxon>Eumalacostraca</taxon>
        <taxon>Eucarida</taxon>
        <taxon>Euphausiacea</taxon>
        <taxon>Euphausiidae</taxon>
        <taxon>Meganyctiphanes</taxon>
    </lineage>
</organism>
<dbReference type="Gene3D" id="3.30.160.60">
    <property type="entry name" value="Classic Zinc Finger"/>
    <property type="match status" value="2"/>
</dbReference>
<dbReference type="SMART" id="SM00451">
    <property type="entry name" value="ZnF_U1"/>
    <property type="match status" value="3"/>
</dbReference>
<feature type="compositionally biased region" description="Low complexity" evidence="1">
    <location>
        <begin position="363"/>
        <end position="382"/>
    </location>
</feature>
<dbReference type="SUPFAM" id="SSF57667">
    <property type="entry name" value="beta-beta-alpha zinc fingers"/>
    <property type="match status" value="2"/>
</dbReference>
<dbReference type="PANTHER" id="PTHR47487">
    <property type="entry name" value="OS06G0651300 PROTEIN-RELATED"/>
    <property type="match status" value="1"/>
</dbReference>
<dbReference type="GO" id="GO:0008270">
    <property type="term" value="F:zinc ion binding"/>
    <property type="evidence" value="ECO:0007669"/>
    <property type="project" value="InterPro"/>
</dbReference>
<protein>
    <recommendedName>
        <fullName evidence="2">C2H2-type domain-containing protein</fullName>
    </recommendedName>
</protein>
<dbReference type="Pfam" id="PF12874">
    <property type="entry name" value="zf-met"/>
    <property type="match status" value="2"/>
</dbReference>
<feature type="compositionally biased region" description="Gly residues" evidence="1">
    <location>
        <begin position="414"/>
        <end position="425"/>
    </location>
</feature>
<accession>A0AAV2PXE2</accession>
<dbReference type="AlphaFoldDB" id="A0AAV2PXE2"/>
<evidence type="ECO:0000256" key="1">
    <source>
        <dbReference type="SAM" id="MobiDB-lite"/>
    </source>
</evidence>
<dbReference type="SMART" id="SM00355">
    <property type="entry name" value="ZnF_C2H2"/>
    <property type="match status" value="4"/>
</dbReference>
<dbReference type="InterPro" id="IPR013087">
    <property type="entry name" value="Znf_C2H2_type"/>
</dbReference>
<dbReference type="InterPro" id="IPR003604">
    <property type="entry name" value="Matrin/U1-like-C_Znf_C2H2"/>
</dbReference>
<evidence type="ECO:0000313" key="4">
    <source>
        <dbReference type="Proteomes" id="UP001497623"/>
    </source>
</evidence>
<gene>
    <name evidence="3" type="ORF">MNOR_LOCUS5832</name>
</gene>
<evidence type="ECO:0000259" key="2">
    <source>
        <dbReference type="PROSITE" id="PS00028"/>
    </source>
</evidence>
<keyword evidence="4" id="KW-1185">Reference proteome</keyword>
<feature type="compositionally biased region" description="Acidic residues" evidence="1">
    <location>
        <begin position="447"/>
        <end position="465"/>
    </location>
</feature>
<feature type="compositionally biased region" description="Polar residues" evidence="1">
    <location>
        <begin position="341"/>
        <end position="362"/>
    </location>
</feature>
<dbReference type="EMBL" id="CAXKWB010002313">
    <property type="protein sequence ID" value="CAL4066585.1"/>
    <property type="molecule type" value="Genomic_DNA"/>
</dbReference>
<feature type="region of interest" description="Disordered" evidence="1">
    <location>
        <begin position="308"/>
        <end position="394"/>
    </location>
</feature>
<dbReference type="InterPro" id="IPR036236">
    <property type="entry name" value="Znf_C2H2_sf"/>
</dbReference>
<name>A0AAV2PXE2_MEGNR</name>
<proteinExistence type="predicted"/>